<gene>
    <name evidence="1" type="ORF">MCNS_18670</name>
</gene>
<organism evidence="1 2">
    <name type="scientific">Mycobacterium conspicuum</name>
    <dbReference type="NCBI Taxonomy" id="44010"/>
    <lineage>
        <taxon>Bacteria</taxon>
        <taxon>Bacillati</taxon>
        <taxon>Actinomycetota</taxon>
        <taxon>Actinomycetes</taxon>
        <taxon>Mycobacteriales</taxon>
        <taxon>Mycobacteriaceae</taxon>
        <taxon>Mycobacterium</taxon>
    </lineage>
</organism>
<dbReference type="AlphaFoldDB" id="A0A7I7YBY5"/>
<dbReference type="EMBL" id="AP022613">
    <property type="protein sequence ID" value="BBZ38804.1"/>
    <property type="molecule type" value="Genomic_DNA"/>
</dbReference>
<reference evidence="1 2" key="1">
    <citation type="journal article" date="2019" name="Emerg. Microbes Infect.">
        <title>Comprehensive subspecies identification of 175 nontuberculous mycobacteria species based on 7547 genomic profiles.</title>
        <authorList>
            <person name="Matsumoto Y."/>
            <person name="Kinjo T."/>
            <person name="Motooka D."/>
            <person name="Nabeya D."/>
            <person name="Jung N."/>
            <person name="Uechi K."/>
            <person name="Horii T."/>
            <person name="Iida T."/>
            <person name="Fujita J."/>
            <person name="Nakamura S."/>
        </authorList>
    </citation>
    <scope>NUCLEOTIDE SEQUENCE [LARGE SCALE GENOMIC DNA]</scope>
    <source>
        <strain evidence="1 2">JCM 14738</strain>
    </source>
</reference>
<protein>
    <submittedName>
        <fullName evidence="1">Uncharacterized protein</fullName>
    </submittedName>
</protein>
<keyword evidence="2" id="KW-1185">Reference proteome</keyword>
<sequence>MMARARRGGGRVLVRRGDHGVKARRGRAVALREAVRHGWDAEAVEAALLGSTDPTLW</sequence>
<evidence type="ECO:0000313" key="1">
    <source>
        <dbReference type="EMBL" id="BBZ38804.1"/>
    </source>
</evidence>
<dbReference type="Proteomes" id="UP000467385">
    <property type="component" value="Chromosome"/>
</dbReference>
<name>A0A7I7YBY5_9MYCO</name>
<accession>A0A7I7YBY5</accession>
<evidence type="ECO:0000313" key="2">
    <source>
        <dbReference type="Proteomes" id="UP000467385"/>
    </source>
</evidence>
<dbReference type="RefSeq" id="WP_232079249.1">
    <property type="nucleotide sequence ID" value="NZ_AP022613.1"/>
</dbReference>
<proteinExistence type="predicted"/>